<feature type="compositionally biased region" description="Polar residues" evidence="1">
    <location>
        <begin position="91"/>
        <end position="102"/>
    </location>
</feature>
<reference evidence="3 4" key="1">
    <citation type="journal article" date="2024" name="Commun. Biol.">
        <title>Comparative genomic analysis of thermophilic fungi reveals convergent evolutionary adaptations and gene losses.</title>
        <authorList>
            <person name="Steindorff A.S."/>
            <person name="Aguilar-Pontes M.V."/>
            <person name="Robinson A.J."/>
            <person name="Andreopoulos B."/>
            <person name="LaButti K."/>
            <person name="Kuo A."/>
            <person name="Mondo S."/>
            <person name="Riley R."/>
            <person name="Otillar R."/>
            <person name="Haridas S."/>
            <person name="Lipzen A."/>
            <person name="Grimwood J."/>
            <person name="Schmutz J."/>
            <person name="Clum A."/>
            <person name="Reid I.D."/>
            <person name="Moisan M.C."/>
            <person name="Butler G."/>
            <person name="Nguyen T.T.M."/>
            <person name="Dewar K."/>
            <person name="Conant G."/>
            <person name="Drula E."/>
            <person name="Henrissat B."/>
            <person name="Hansel C."/>
            <person name="Singer S."/>
            <person name="Hutchinson M.I."/>
            <person name="de Vries R.P."/>
            <person name="Natvig D.O."/>
            <person name="Powell A.J."/>
            <person name="Tsang A."/>
            <person name="Grigoriev I.V."/>
        </authorList>
    </citation>
    <scope>NUCLEOTIDE SEQUENCE [LARGE SCALE GENOMIC DNA]</scope>
    <source>
        <strain evidence="3 4">CBS 494.80</strain>
    </source>
</reference>
<keyword evidence="2" id="KW-0812">Transmembrane</keyword>
<sequence length="168" mass="18254">MVSSPPKSSESTSTIPIPPPTATPGEVRTYFSTLLSTHHDLSQATATEAASKWTLGRGEEMSSFDIETYRQIIGWETGTILFGHVNRHNSSKPSSKAPVSQTSRKKPKQDIFGMDPGLALVYGTYVSMILLAVLAYREPDNDRAAAMLIIGVLLAMGFGTSYAIYYFG</sequence>
<evidence type="ECO:0000313" key="4">
    <source>
        <dbReference type="Proteomes" id="UP001595075"/>
    </source>
</evidence>
<accession>A0ABR4BWZ5</accession>
<evidence type="ECO:0000256" key="1">
    <source>
        <dbReference type="SAM" id="MobiDB-lite"/>
    </source>
</evidence>
<keyword evidence="4" id="KW-1185">Reference proteome</keyword>
<gene>
    <name evidence="3" type="ORF">VTL71DRAFT_6971</name>
</gene>
<dbReference type="Proteomes" id="UP001595075">
    <property type="component" value="Unassembled WGS sequence"/>
</dbReference>
<feature type="compositionally biased region" description="Low complexity" evidence="1">
    <location>
        <begin position="1"/>
        <end position="15"/>
    </location>
</feature>
<evidence type="ECO:0000256" key="2">
    <source>
        <dbReference type="SAM" id="Phobius"/>
    </source>
</evidence>
<protein>
    <submittedName>
        <fullName evidence="3">Uncharacterized protein</fullName>
    </submittedName>
</protein>
<dbReference type="EMBL" id="JAZHXI010000018">
    <property type="protein sequence ID" value="KAL2061594.1"/>
    <property type="molecule type" value="Genomic_DNA"/>
</dbReference>
<feature type="region of interest" description="Disordered" evidence="1">
    <location>
        <begin position="87"/>
        <end position="108"/>
    </location>
</feature>
<feature type="transmembrane region" description="Helical" evidence="2">
    <location>
        <begin position="148"/>
        <end position="167"/>
    </location>
</feature>
<feature type="region of interest" description="Disordered" evidence="1">
    <location>
        <begin position="1"/>
        <end position="24"/>
    </location>
</feature>
<evidence type="ECO:0000313" key="3">
    <source>
        <dbReference type="EMBL" id="KAL2061594.1"/>
    </source>
</evidence>
<organism evidence="3 4">
    <name type="scientific">Oculimacula yallundae</name>
    <dbReference type="NCBI Taxonomy" id="86028"/>
    <lineage>
        <taxon>Eukaryota</taxon>
        <taxon>Fungi</taxon>
        <taxon>Dikarya</taxon>
        <taxon>Ascomycota</taxon>
        <taxon>Pezizomycotina</taxon>
        <taxon>Leotiomycetes</taxon>
        <taxon>Helotiales</taxon>
        <taxon>Ploettnerulaceae</taxon>
        <taxon>Oculimacula</taxon>
    </lineage>
</organism>
<comment type="caution">
    <text evidence="3">The sequence shown here is derived from an EMBL/GenBank/DDBJ whole genome shotgun (WGS) entry which is preliminary data.</text>
</comment>
<keyword evidence="2" id="KW-0472">Membrane</keyword>
<proteinExistence type="predicted"/>
<name>A0ABR4BWZ5_9HELO</name>
<feature type="transmembrane region" description="Helical" evidence="2">
    <location>
        <begin position="117"/>
        <end position="136"/>
    </location>
</feature>
<keyword evidence="2" id="KW-1133">Transmembrane helix</keyword>